<reference evidence="4 5" key="1">
    <citation type="submission" date="2018-05" db="EMBL/GenBank/DDBJ databases">
        <title>Streptomyces venezuelae.</title>
        <authorList>
            <person name="Kim W."/>
            <person name="Lee N."/>
            <person name="Cho B.-K."/>
        </authorList>
    </citation>
    <scope>NUCLEOTIDE SEQUENCE [LARGE SCALE GENOMIC DNA]</scope>
    <source>
        <strain evidence="4 5">ATCC 14585</strain>
    </source>
</reference>
<evidence type="ECO:0000259" key="3">
    <source>
        <dbReference type="Pfam" id="PF00582"/>
    </source>
</evidence>
<dbReference type="PANTHER" id="PTHR46553:SF3">
    <property type="entry name" value="ADENINE NUCLEOTIDE ALPHA HYDROLASES-LIKE SUPERFAMILY PROTEIN"/>
    <property type="match status" value="1"/>
</dbReference>
<evidence type="ECO:0000313" key="4">
    <source>
        <dbReference type="EMBL" id="QES45449.1"/>
    </source>
</evidence>
<gene>
    <name evidence="4" type="ORF">DEJ49_34645</name>
</gene>
<dbReference type="RefSeq" id="WP_150187754.1">
    <property type="nucleotide sequence ID" value="NZ_CP029191.1"/>
</dbReference>
<dbReference type="InterPro" id="IPR006015">
    <property type="entry name" value="Universal_stress_UspA"/>
</dbReference>
<feature type="domain" description="UspA" evidence="3">
    <location>
        <begin position="169"/>
        <end position="308"/>
    </location>
</feature>
<name>A0A5P2CX46_STRVZ</name>
<dbReference type="AlphaFoldDB" id="A0A5P2CX46"/>
<feature type="compositionally biased region" description="Low complexity" evidence="2">
    <location>
        <begin position="1"/>
        <end position="16"/>
    </location>
</feature>
<evidence type="ECO:0000256" key="2">
    <source>
        <dbReference type="SAM" id="MobiDB-lite"/>
    </source>
</evidence>
<feature type="domain" description="UspA" evidence="3">
    <location>
        <begin position="24"/>
        <end position="156"/>
    </location>
</feature>
<dbReference type="Gene3D" id="3.40.50.620">
    <property type="entry name" value="HUPs"/>
    <property type="match status" value="2"/>
</dbReference>
<protein>
    <recommendedName>
        <fullName evidence="3">UspA domain-containing protein</fullName>
    </recommendedName>
</protein>
<accession>A0A5P2CX46</accession>
<organism evidence="4 5">
    <name type="scientific">Streptomyces venezuelae</name>
    <dbReference type="NCBI Taxonomy" id="54571"/>
    <lineage>
        <taxon>Bacteria</taxon>
        <taxon>Bacillati</taxon>
        <taxon>Actinomycetota</taxon>
        <taxon>Actinomycetes</taxon>
        <taxon>Kitasatosporales</taxon>
        <taxon>Streptomycetaceae</taxon>
        <taxon>Streptomyces</taxon>
    </lineage>
</organism>
<feature type="region of interest" description="Disordered" evidence="2">
    <location>
        <begin position="1"/>
        <end position="22"/>
    </location>
</feature>
<dbReference type="Proteomes" id="UP000324015">
    <property type="component" value="Chromosome"/>
</dbReference>
<dbReference type="InterPro" id="IPR014729">
    <property type="entry name" value="Rossmann-like_a/b/a_fold"/>
</dbReference>
<evidence type="ECO:0000313" key="5">
    <source>
        <dbReference type="Proteomes" id="UP000324015"/>
    </source>
</evidence>
<dbReference type="PANTHER" id="PTHR46553">
    <property type="entry name" value="ADENINE NUCLEOTIDE ALPHA HYDROLASES-LIKE SUPERFAMILY PROTEIN"/>
    <property type="match status" value="1"/>
</dbReference>
<evidence type="ECO:0000256" key="1">
    <source>
        <dbReference type="ARBA" id="ARBA00008791"/>
    </source>
</evidence>
<comment type="similarity">
    <text evidence="1">Belongs to the universal stress protein A family.</text>
</comment>
<dbReference type="EMBL" id="CP029191">
    <property type="protein sequence ID" value="QES45449.1"/>
    <property type="molecule type" value="Genomic_DNA"/>
</dbReference>
<dbReference type="SUPFAM" id="SSF52402">
    <property type="entry name" value="Adenine nucleotide alpha hydrolases-like"/>
    <property type="match status" value="2"/>
</dbReference>
<dbReference type="InterPro" id="IPR006016">
    <property type="entry name" value="UspA"/>
</dbReference>
<dbReference type="Pfam" id="PF00582">
    <property type="entry name" value="Usp"/>
    <property type="match status" value="2"/>
</dbReference>
<sequence>MSSEPVGSVSSGSVSGIEPDGGGPVVVAVDGSRGSGRALEWALAAAALRHVPLRIAHVRGYDVPLVDGPFAAIVERGESDPVVDWARESVVGRAGLPELEFVTVDGSPGRELPRLGAGADLLVLGSRGRGGFASLLLGSNGLACAREAPCPVVVVPRPAEHAAPDAGARVVLGLSAPAPDEHSVAFAFAEAGRRGARLQVVAAYPWPVLSATPAGEFVMKAVADEETERDYTDLTGEVLTPYRERHPDVPVDVSIAPGDAARHLVDASHAADLVVVGRHRRRLAPGRILGSVTHAVLLHAACPVAVVPPETPGENG</sequence>
<dbReference type="PRINTS" id="PR01438">
    <property type="entry name" value="UNVRSLSTRESS"/>
</dbReference>
<proteinExistence type="inferred from homology"/>